<dbReference type="SUPFAM" id="SSF88713">
    <property type="entry name" value="Glycoside hydrolase/deacetylase"/>
    <property type="match status" value="1"/>
</dbReference>
<dbReference type="Proteomes" id="UP000010798">
    <property type="component" value="Chromosome"/>
</dbReference>
<dbReference type="STRING" id="886293.Sinac_5450"/>
<dbReference type="PROSITE" id="PS51677">
    <property type="entry name" value="NODB"/>
    <property type="match status" value="1"/>
</dbReference>
<gene>
    <name evidence="2" type="ordered locus">Sinac_5450</name>
</gene>
<dbReference type="OrthoDB" id="258610at2"/>
<proteinExistence type="predicted"/>
<dbReference type="InterPro" id="IPR014344">
    <property type="entry name" value="XrtA_polysacc_deacetyl"/>
</dbReference>
<dbReference type="HOGENOM" id="CLU_066872_0_0_0"/>
<feature type="domain" description="NodB homology" evidence="1">
    <location>
        <begin position="80"/>
        <end position="355"/>
    </location>
</feature>
<evidence type="ECO:0000259" key="1">
    <source>
        <dbReference type="PROSITE" id="PS51677"/>
    </source>
</evidence>
<dbReference type="Gene3D" id="3.20.20.370">
    <property type="entry name" value="Glycoside hydrolase/deacetylase"/>
    <property type="match status" value="1"/>
</dbReference>
<dbReference type="eggNOG" id="COG0726">
    <property type="taxonomic scope" value="Bacteria"/>
</dbReference>
<dbReference type="NCBIfam" id="TIGR03006">
    <property type="entry name" value="pepcterm_polyde"/>
    <property type="match status" value="1"/>
</dbReference>
<dbReference type="InterPro" id="IPR045235">
    <property type="entry name" value="PuuE_HpPgdA-like"/>
</dbReference>
<dbReference type="InterPro" id="IPR002509">
    <property type="entry name" value="NODB_dom"/>
</dbReference>
<organism evidence="2 3">
    <name type="scientific">Singulisphaera acidiphila (strain ATCC BAA-1392 / DSM 18658 / VKM B-2454 / MOB10)</name>
    <dbReference type="NCBI Taxonomy" id="886293"/>
    <lineage>
        <taxon>Bacteria</taxon>
        <taxon>Pseudomonadati</taxon>
        <taxon>Planctomycetota</taxon>
        <taxon>Planctomycetia</taxon>
        <taxon>Isosphaerales</taxon>
        <taxon>Isosphaeraceae</taxon>
        <taxon>Singulisphaera</taxon>
    </lineage>
</organism>
<dbReference type="AlphaFoldDB" id="L0DK16"/>
<dbReference type="PANTHER" id="PTHR47561:SF1">
    <property type="entry name" value="POLYSACCHARIDE DEACETYLASE FAMILY PROTEIN (AFU_ORTHOLOGUE AFUA_6G05030)"/>
    <property type="match status" value="1"/>
</dbReference>
<dbReference type="Pfam" id="PF11959">
    <property type="entry name" value="DUF3473"/>
    <property type="match status" value="1"/>
</dbReference>
<evidence type="ECO:0000313" key="3">
    <source>
        <dbReference type="Proteomes" id="UP000010798"/>
    </source>
</evidence>
<dbReference type="KEGG" id="saci:Sinac_5450"/>
<dbReference type="InterPro" id="IPR011330">
    <property type="entry name" value="Glyco_hydro/deAcase_b/a-brl"/>
</dbReference>
<evidence type="ECO:0000313" key="2">
    <source>
        <dbReference type="EMBL" id="AGA29597.1"/>
    </source>
</evidence>
<accession>L0DK16</accession>
<protein>
    <submittedName>
        <fullName evidence="2">Polysaccharide deactylase family protein, PEP-CTERM locus subfamily</fullName>
    </submittedName>
</protein>
<dbReference type="InterPro" id="IPR022560">
    <property type="entry name" value="DUF3473"/>
</dbReference>
<reference evidence="2 3" key="1">
    <citation type="submission" date="2012-02" db="EMBL/GenBank/DDBJ databases">
        <title>Complete sequence of chromosome of Singulisphaera acidiphila DSM 18658.</title>
        <authorList>
            <consortium name="US DOE Joint Genome Institute (JGI-PGF)"/>
            <person name="Lucas S."/>
            <person name="Copeland A."/>
            <person name="Lapidus A."/>
            <person name="Glavina del Rio T."/>
            <person name="Dalin E."/>
            <person name="Tice H."/>
            <person name="Bruce D."/>
            <person name="Goodwin L."/>
            <person name="Pitluck S."/>
            <person name="Peters L."/>
            <person name="Ovchinnikova G."/>
            <person name="Chertkov O."/>
            <person name="Kyrpides N."/>
            <person name="Mavromatis K."/>
            <person name="Ivanova N."/>
            <person name="Brettin T."/>
            <person name="Detter J.C."/>
            <person name="Han C."/>
            <person name="Larimer F."/>
            <person name="Land M."/>
            <person name="Hauser L."/>
            <person name="Markowitz V."/>
            <person name="Cheng J.-F."/>
            <person name="Hugenholtz P."/>
            <person name="Woyke T."/>
            <person name="Wu D."/>
            <person name="Tindall B."/>
            <person name="Pomrenke H."/>
            <person name="Brambilla E."/>
            <person name="Klenk H.-P."/>
            <person name="Eisen J.A."/>
        </authorList>
    </citation>
    <scope>NUCLEOTIDE SEQUENCE [LARGE SCALE GENOMIC DNA]</scope>
    <source>
        <strain evidence="3">ATCC BAA-1392 / DSM 18658 / VKM B-2454 / MOB10</strain>
    </source>
</reference>
<sequence>MSRLPKLISTHSFNFDNSEGDGGLGRDARLGRNLAHGGAALDVLDSEVDSRGSWDAGLRPGSEAQVILSFDVEEHFRIEAAAGLNLAPGLKAACSERLAPSTRWILDQLDAHDQKATFFILGQIARIDPALVRDIHRAGHEVASHGWDHRRVLEMNPESFREDVRKSKDALEQVTGEAVVGYRAPTFSVVRRTAWALDVLAELGMLYDSSIYPVRHDRYGVPHAPRAPFLAQGRERQILELPPATLRLGGVNAPIGGGGYFRLLPLFLMEWAIAQVRRDVRPAVAMLYFHPWEFDPGQPRLPMRRMGRFRTYVGISRSQARLVSLLSRYRFARAVDVACRLDCQNYELSGYNVAE</sequence>
<dbReference type="EMBL" id="CP003364">
    <property type="protein sequence ID" value="AGA29597.1"/>
    <property type="molecule type" value="Genomic_DNA"/>
</dbReference>
<dbReference type="GO" id="GO:0005975">
    <property type="term" value="P:carbohydrate metabolic process"/>
    <property type="evidence" value="ECO:0007669"/>
    <property type="project" value="InterPro"/>
</dbReference>
<dbReference type="Pfam" id="PF01522">
    <property type="entry name" value="Polysacc_deac_1"/>
    <property type="match status" value="1"/>
</dbReference>
<dbReference type="CDD" id="cd10941">
    <property type="entry name" value="CE4_PuuE_HpPgdA_like_2"/>
    <property type="match status" value="1"/>
</dbReference>
<keyword evidence="3" id="KW-1185">Reference proteome</keyword>
<name>L0DK16_SINAD</name>
<dbReference type="GO" id="GO:0016810">
    <property type="term" value="F:hydrolase activity, acting on carbon-nitrogen (but not peptide) bonds"/>
    <property type="evidence" value="ECO:0007669"/>
    <property type="project" value="InterPro"/>
</dbReference>
<dbReference type="PANTHER" id="PTHR47561">
    <property type="entry name" value="POLYSACCHARIDE DEACETYLASE FAMILY PROTEIN (AFU_ORTHOLOGUE AFUA_6G05030)"/>
    <property type="match status" value="1"/>
</dbReference>